<sequence length="62" mass="7306">MMSIIEQEKKDCWSCAYQNILLQTTLLGICTWFEKNNKGQNKEIPADLVDKGCKQWIRKTDR</sequence>
<organism evidence="1 2">
    <name type="scientific">Candidatus Methylomirabilis limnetica</name>
    <dbReference type="NCBI Taxonomy" id="2033718"/>
    <lineage>
        <taxon>Bacteria</taxon>
        <taxon>Candidatus Methylomirabilota</taxon>
        <taxon>Candidatus Methylomirabilia</taxon>
        <taxon>Candidatus Methylomirabilales</taxon>
        <taxon>Candidatus Methylomirabilaceae</taxon>
        <taxon>Candidatus Methylomirabilis</taxon>
    </lineage>
</organism>
<evidence type="ECO:0000313" key="1">
    <source>
        <dbReference type="EMBL" id="PTL36878.1"/>
    </source>
</evidence>
<comment type="caution">
    <text evidence="1">The sequence shown here is derived from an EMBL/GenBank/DDBJ whole genome shotgun (WGS) entry which is preliminary data.</text>
</comment>
<name>A0A2T4U0L8_9BACT</name>
<evidence type="ECO:0000313" key="2">
    <source>
        <dbReference type="Proteomes" id="UP000241436"/>
    </source>
</evidence>
<dbReference type="EMBL" id="NVQC01000010">
    <property type="protein sequence ID" value="PTL36878.1"/>
    <property type="molecule type" value="Genomic_DNA"/>
</dbReference>
<accession>A0A2T4U0L8</accession>
<dbReference type="AlphaFoldDB" id="A0A2T4U0L8"/>
<gene>
    <name evidence="1" type="ORF">CLG94_02025</name>
</gene>
<reference evidence="2" key="2">
    <citation type="journal article" date="2018" name="Environ. Microbiol.">
        <title>Bloom of a denitrifying methanotroph, 'Candidatus Methylomirabilis limnetica', in a deep stratified lake.</title>
        <authorList>
            <person name="Graf J.S."/>
            <person name="Mayr M.J."/>
            <person name="Marchant H.K."/>
            <person name="Tienken D."/>
            <person name="Hach P.F."/>
            <person name="Brand A."/>
            <person name="Schubert C.J."/>
            <person name="Kuypers M.M."/>
            <person name="Milucka J."/>
        </authorList>
    </citation>
    <scope>NUCLEOTIDE SEQUENCE [LARGE SCALE GENOMIC DNA]</scope>
    <source>
        <strain evidence="2">Zug</strain>
    </source>
</reference>
<proteinExistence type="predicted"/>
<reference evidence="1 2" key="1">
    <citation type="submission" date="2017-09" db="EMBL/GenBank/DDBJ databases">
        <title>Bloom of a denitrifying methanotroph, Candidatus Methylomirabilis limnetica, in a deep stratified lake.</title>
        <authorList>
            <person name="Graf J.S."/>
            <person name="Marchant H.K."/>
            <person name="Tienken D."/>
            <person name="Hach P.F."/>
            <person name="Brand A."/>
            <person name="Schubert C.J."/>
            <person name="Kuypers M.M."/>
            <person name="Milucka J."/>
        </authorList>
    </citation>
    <scope>NUCLEOTIDE SEQUENCE [LARGE SCALE GENOMIC DNA]</scope>
    <source>
        <strain evidence="1 2">Zug</strain>
    </source>
</reference>
<protein>
    <submittedName>
        <fullName evidence="1">Uncharacterized protein</fullName>
    </submittedName>
</protein>
<keyword evidence="2" id="KW-1185">Reference proteome</keyword>
<dbReference type="Proteomes" id="UP000241436">
    <property type="component" value="Unassembled WGS sequence"/>
</dbReference>